<dbReference type="RefSeq" id="WP_265726956.1">
    <property type="nucleotide sequence ID" value="NZ_JAOSLC020000001.1"/>
</dbReference>
<keyword evidence="1" id="KW-0812">Transmembrane</keyword>
<dbReference type="Proteomes" id="UP001151478">
    <property type="component" value="Unassembled WGS sequence"/>
</dbReference>
<feature type="signal peptide" evidence="2">
    <location>
        <begin position="1"/>
        <end position="21"/>
    </location>
</feature>
<comment type="caution">
    <text evidence="3">The sequence shown here is derived from an EMBL/GenBank/DDBJ whole genome shotgun (WGS) entry which is preliminary data.</text>
</comment>
<keyword evidence="4" id="KW-1185">Reference proteome</keyword>
<accession>A0ABT5S6F1</accession>
<keyword evidence="2" id="KW-0732">Signal</keyword>
<keyword evidence="1" id="KW-0472">Membrane</keyword>
<keyword evidence="1" id="KW-1133">Transmembrane helix</keyword>
<evidence type="ECO:0000313" key="3">
    <source>
        <dbReference type="EMBL" id="MDD7912917.1"/>
    </source>
</evidence>
<feature type="chain" id="PRO_5046822830" description="Lipoprotein" evidence="2">
    <location>
        <begin position="22"/>
        <end position="152"/>
    </location>
</feature>
<evidence type="ECO:0000313" key="4">
    <source>
        <dbReference type="Proteomes" id="UP001151478"/>
    </source>
</evidence>
<gene>
    <name evidence="3" type="ORF">N5A56_000045</name>
</gene>
<proteinExistence type="predicted"/>
<protein>
    <recommendedName>
        <fullName evidence="5">Lipoprotein</fullName>
    </recommendedName>
</protein>
<evidence type="ECO:0008006" key="5">
    <source>
        <dbReference type="Google" id="ProtNLM"/>
    </source>
</evidence>
<dbReference type="EMBL" id="JAOSLC020000001">
    <property type="protein sequence ID" value="MDD7912917.1"/>
    <property type="molecule type" value="Genomic_DNA"/>
</dbReference>
<feature type="transmembrane region" description="Helical" evidence="1">
    <location>
        <begin position="120"/>
        <end position="143"/>
    </location>
</feature>
<dbReference type="PROSITE" id="PS51257">
    <property type="entry name" value="PROKAR_LIPOPROTEIN"/>
    <property type="match status" value="1"/>
</dbReference>
<sequence length="152" mass="17230">MKKLIYITLIFIFLSSCSSMKSFFSKDKGTKDTKTEVVETTKKGGKTTLELPNIIYKDTTITSVNYETKTILRTTFDKKGNQKIDCLEAEINEKITRIEEAIQNDIETKTKSETSFNPQYFIYAIAALGFIIIIGFIVFGIVITKLKKSVIT</sequence>
<name>A0ABT5S6F1_9FLAO</name>
<reference evidence="3" key="1">
    <citation type="submission" date="2023-02" db="EMBL/GenBank/DDBJ databases">
        <title>Polaribacter ponticola sp. nov., isolated from seawater.</title>
        <authorList>
            <person name="Baek J.H."/>
            <person name="Kim J.M."/>
            <person name="Choi D.G."/>
            <person name="Jeon C.O."/>
        </authorList>
    </citation>
    <scope>NUCLEOTIDE SEQUENCE</scope>
    <source>
        <strain evidence="3">MSW5</strain>
    </source>
</reference>
<organism evidence="3 4">
    <name type="scientific">Polaribacter ponticola</name>
    <dbReference type="NCBI Taxonomy" id="2978475"/>
    <lineage>
        <taxon>Bacteria</taxon>
        <taxon>Pseudomonadati</taxon>
        <taxon>Bacteroidota</taxon>
        <taxon>Flavobacteriia</taxon>
        <taxon>Flavobacteriales</taxon>
        <taxon>Flavobacteriaceae</taxon>
    </lineage>
</organism>
<evidence type="ECO:0000256" key="2">
    <source>
        <dbReference type="SAM" id="SignalP"/>
    </source>
</evidence>
<evidence type="ECO:0000256" key="1">
    <source>
        <dbReference type="SAM" id="Phobius"/>
    </source>
</evidence>